<dbReference type="InterPro" id="IPR002319">
    <property type="entry name" value="Phenylalanyl-tRNA_Synthase"/>
</dbReference>
<keyword evidence="8" id="KW-1185">Reference proteome</keyword>
<evidence type="ECO:0000313" key="7">
    <source>
        <dbReference type="EMBL" id="RWS19445.1"/>
    </source>
</evidence>
<dbReference type="EMBL" id="NCKV01026010">
    <property type="protein sequence ID" value="RWS19445.1"/>
    <property type="molecule type" value="Genomic_DNA"/>
</dbReference>
<dbReference type="PANTHER" id="PTHR11538">
    <property type="entry name" value="PHENYLALANYL-TRNA SYNTHETASE"/>
    <property type="match status" value="1"/>
</dbReference>
<sequence>MFAARFVKSYINLQNIHFCLHTRKLVTKTSHHVQVSELCIEGQKYYTDEWTNVPPHILSLVPRKIYKQSGNPLNIITTSIHEYFKDYPQFEFSSPVVSVEDNFDSLLVSKDHVSRSKSHTYYVNKNYLLRCHTSAHQAHCLHKGVDSFSCIADVYRRDAIDRSHYPCFHQCEVFKLFSTNDLNVSSIFNKSTKERSEECQEGYTEESTKHVEHHLKSTVEGYIKYLLGIETKTRWVSAYFPFTHPSFELEINHNGKWVEILGCGVVEQKLLEQCQRRDQIGWAVGFGLERLAMIKFSIPDIRLFWTNDTGFLTQFKRLKHTDSYEYKP</sequence>
<dbReference type="STRING" id="299467.A0A443RWA7"/>
<dbReference type="InterPro" id="IPR045864">
    <property type="entry name" value="aa-tRNA-synth_II/BPL/LPL"/>
</dbReference>
<accession>A0A443RWA7</accession>
<feature type="non-terminal residue" evidence="7">
    <location>
        <position position="328"/>
    </location>
</feature>
<reference evidence="7 8" key="1">
    <citation type="journal article" date="2018" name="Gigascience">
        <title>Genomes of trombidid mites reveal novel predicted allergens and laterally-transferred genes associated with secondary metabolism.</title>
        <authorList>
            <person name="Dong X."/>
            <person name="Chaisiri K."/>
            <person name="Xia D."/>
            <person name="Armstrong S.D."/>
            <person name="Fang Y."/>
            <person name="Donnelly M.J."/>
            <person name="Kadowaki T."/>
            <person name="McGarry J.W."/>
            <person name="Darby A.C."/>
            <person name="Makepeace B.L."/>
        </authorList>
    </citation>
    <scope>NUCLEOTIDE SEQUENCE [LARGE SCALE GENOMIC DNA]</scope>
    <source>
        <strain evidence="7">UoL-UT</strain>
    </source>
</reference>
<dbReference type="Pfam" id="PF01409">
    <property type="entry name" value="tRNA-synt_2d"/>
    <property type="match status" value="2"/>
</dbReference>
<name>A0A443RWA7_9ACAR</name>
<proteinExistence type="predicted"/>
<dbReference type="GO" id="GO:0000049">
    <property type="term" value="F:tRNA binding"/>
    <property type="evidence" value="ECO:0007669"/>
    <property type="project" value="InterPro"/>
</dbReference>
<keyword evidence="1" id="KW-0436">Ligase</keyword>
<keyword evidence="2" id="KW-0547">Nucleotide-binding</keyword>
<dbReference type="GO" id="GO:0005524">
    <property type="term" value="F:ATP binding"/>
    <property type="evidence" value="ECO:0007669"/>
    <property type="project" value="UniProtKB-KW"/>
</dbReference>
<dbReference type="GO" id="GO:0006432">
    <property type="term" value="P:phenylalanyl-tRNA aminoacylation"/>
    <property type="evidence" value="ECO:0007669"/>
    <property type="project" value="TreeGrafter"/>
</dbReference>
<evidence type="ECO:0000256" key="3">
    <source>
        <dbReference type="ARBA" id="ARBA00022840"/>
    </source>
</evidence>
<evidence type="ECO:0000256" key="4">
    <source>
        <dbReference type="ARBA" id="ARBA00022917"/>
    </source>
</evidence>
<protein>
    <recommendedName>
        <fullName evidence="6">Phenylalanyl-tRNA synthetase domain-containing protein</fullName>
    </recommendedName>
</protein>
<evidence type="ECO:0000313" key="8">
    <source>
        <dbReference type="Proteomes" id="UP000288716"/>
    </source>
</evidence>
<keyword evidence="5" id="KW-0030">Aminoacyl-tRNA synthetase</keyword>
<dbReference type="GO" id="GO:0004826">
    <property type="term" value="F:phenylalanine-tRNA ligase activity"/>
    <property type="evidence" value="ECO:0007669"/>
    <property type="project" value="TreeGrafter"/>
</dbReference>
<evidence type="ECO:0000256" key="2">
    <source>
        <dbReference type="ARBA" id="ARBA00022741"/>
    </source>
</evidence>
<dbReference type="CDD" id="cd00496">
    <property type="entry name" value="PheRS_alpha_core"/>
    <property type="match status" value="1"/>
</dbReference>
<evidence type="ECO:0000256" key="1">
    <source>
        <dbReference type="ARBA" id="ARBA00022598"/>
    </source>
</evidence>
<dbReference type="AlphaFoldDB" id="A0A443RWA7"/>
<dbReference type="GO" id="GO:0005739">
    <property type="term" value="C:mitochondrion"/>
    <property type="evidence" value="ECO:0007669"/>
    <property type="project" value="TreeGrafter"/>
</dbReference>
<evidence type="ECO:0000259" key="6">
    <source>
        <dbReference type="Pfam" id="PF01409"/>
    </source>
</evidence>
<comment type="caution">
    <text evidence="7">The sequence shown here is derived from an EMBL/GenBank/DDBJ whole genome shotgun (WGS) entry which is preliminary data.</text>
</comment>
<feature type="domain" description="Phenylalanyl-tRNA synthetase" evidence="6">
    <location>
        <begin position="60"/>
        <end position="174"/>
    </location>
</feature>
<dbReference type="OrthoDB" id="4457at2759"/>
<dbReference type="PANTHER" id="PTHR11538:SF41">
    <property type="entry name" value="PHENYLALANINE--TRNA LIGASE, MITOCHONDRIAL"/>
    <property type="match status" value="1"/>
</dbReference>
<gene>
    <name evidence="7" type="ORF">B4U80_07071</name>
</gene>
<dbReference type="SUPFAM" id="SSF55681">
    <property type="entry name" value="Class II aaRS and biotin synthetases"/>
    <property type="match status" value="1"/>
</dbReference>
<feature type="domain" description="Phenylalanyl-tRNA synthetase" evidence="6">
    <location>
        <begin position="213"/>
        <end position="315"/>
    </location>
</feature>
<keyword evidence="4" id="KW-0648">Protein biosynthesis</keyword>
<keyword evidence="3" id="KW-0067">ATP-binding</keyword>
<evidence type="ECO:0000256" key="5">
    <source>
        <dbReference type="ARBA" id="ARBA00023146"/>
    </source>
</evidence>
<dbReference type="Gene3D" id="3.30.930.10">
    <property type="entry name" value="Bira Bifunctional Protein, Domain 2"/>
    <property type="match status" value="1"/>
</dbReference>
<dbReference type="Proteomes" id="UP000288716">
    <property type="component" value="Unassembled WGS sequence"/>
</dbReference>
<organism evidence="7 8">
    <name type="scientific">Leptotrombidium deliense</name>
    <dbReference type="NCBI Taxonomy" id="299467"/>
    <lineage>
        <taxon>Eukaryota</taxon>
        <taxon>Metazoa</taxon>
        <taxon>Ecdysozoa</taxon>
        <taxon>Arthropoda</taxon>
        <taxon>Chelicerata</taxon>
        <taxon>Arachnida</taxon>
        <taxon>Acari</taxon>
        <taxon>Acariformes</taxon>
        <taxon>Trombidiformes</taxon>
        <taxon>Prostigmata</taxon>
        <taxon>Anystina</taxon>
        <taxon>Parasitengona</taxon>
        <taxon>Trombiculoidea</taxon>
        <taxon>Trombiculidae</taxon>
        <taxon>Leptotrombidium</taxon>
    </lineage>
</organism>
<dbReference type="VEuPathDB" id="VectorBase:LDEU012595"/>